<evidence type="ECO:0000256" key="1">
    <source>
        <dbReference type="SAM" id="MobiDB-lite"/>
    </source>
</evidence>
<feature type="region of interest" description="Disordered" evidence="1">
    <location>
        <begin position="137"/>
        <end position="205"/>
    </location>
</feature>
<sequence length="205" mass="22272">MAFSADELRVLRRALAHALTTTSSAAPPGTPGPERDRDIQEYLRLAEAVDEAVREGGRLRTFLLADLARYRDALPGSAAGYLGQLKEALAAGHVPGPDDLAALRALRTRCAGGAEHARRSALLRHCEQLAEQSVRVRLRALPGGRSGARNGRDQEPAREPEPKRPAQPQREPRPKAPRPDRPIPTPGEVFPPRRKPAPPPESRTA</sequence>
<keyword evidence="3" id="KW-1185">Reference proteome</keyword>
<dbReference type="EMBL" id="AP026073">
    <property type="protein sequence ID" value="BDM73077.1"/>
    <property type="molecule type" value="Genomic_DNA"/>
</dbReference>
<dbReference type="RefSeq" id="WP_261957502.1">
    <property type="nucleotide sequence ID" value="NZ_AP026073.1"/>
</dbReference>
<feature type="compositionally biased region" description="Basic and acidic residues" evidence="1">
    <location>
        <begin position="150"/>
        <end position="181"/>
    </location>
</feature>
<evidence type="ECO:0000313" key="2">
    <source>
        <dbReference type="EMBL" id="BDM73077.1"/>
    </source>
</evidence>
<organism evidence="2 3">
    <name type="scientific">Streptomyces nigrescens</name>
    <dbReference type="NCBI Taxonomy" id="1920"/>
    <lineage>
        <taxon>Bacteria</taxon>
        <taxon>Bacillati</taxon>
        <taxon>Actinomycetota</taxon>
        <taxon>Actinomycetes</taxon>
        <taxon>Kitasatosporales</taxon>
        <taxon>Streptomycetaceae</taxon>
        <taxon>Streptomyces</taxon>
    </lineage>
</organism>
<accession>A0ABM8A342</accession>
<protein>
    <submittedName>
        <fullName evidence="2">Uncharacterized protein</fullName>
    </submittedName>
</protein>
<proteinExistence type="predicted"/>
<gene>
    <name evidence="2" type="ORF">HEK616_65640</name>
</gene>
<reference evidence="2" key="1">
    <citation type="submission" date="2022-06" db="EMBL/GenBank/DDBJ databases">
        <title>Complete genome sequence of Streptomyces nigrescens HEK616.</title>
        <authorList>
            <person name="Asamizu S."/>
            <person name="Onaka H."/>
        </authorList>
    </citation>
    <scope>NUCLEOTIDE SEQUENCE</scope>
    <source>
        <strain evidence="2">HEK616</strain>
    </source>
</reference>
<dbReference type="Proteomes" id="UP001059597">
    <property type="component" value="Chromosome"/>
</dbReference>
<evidence type="ECO:0000313" key="3">
    <source>
        <dbReference type="Proteomes" id="UP001059597"/>
    </source>
</evidence>
<name>A0ABM8A342_STRNI</name>